<feature type="region of interest" description="Disordered" evidence="1">
    <location>
        <begin position="22"/>
        <end position="41"/>
    </location>
</feature>
<gene>
    <name evidence="2" type="ORF">AWRI4233_LOCUS3659</name>
</gene>
<feature type="compositionally biased region" description="Acidic residues" evidence="1">
    <location>
        <begin position="157"/>
        <end position="172"/>
    </location>
</feature>
<keyword evidence="3" id="KW-1185">Reference proteome</keyword>
<evidence type="ECO:0000313" key="2">
    <source>
        <dbReference type="EMBL" id="CAD0092459.1"/>
    </source>
</evidence>
<feature type="compositionally biased region" description="Polar residues" evidence="1">
    <location>
        <begin position="269"/>
        <end position="280"/>
    </location>
</feature>
<reference evidence="2" key="1">
    <citation type="submission" date="2020-06" db="EMBL/GenBank/DDBJ databases">
        <authorList>
            <person name="Onetto C."/>
        </authorList>
    </citation>
    <scope>NUCLEOTIDE SEQUENCE</scope>
</reference>
<organism evidence="2 3">
    <name type="scientific">Aureobasidium mustum</name>
    <dbReference type="NCBI Taxonomy" id="2773714"/>
    <lineage>
        <taxon>Eukaryota</taxon>
        <taxon>Fungi</taxon>
        <taxon>Dikarya</taxon>
        <taxon>Ascomycota</taxon>
        <taxon>Pezizomycotina</taxon>
        <taxon>Dothideomycetes</taxon>
        <taxon>Dothideomycetidae</taxon>
        <taxon>Dothideales</taxon>
        <taxon>Saccotheciaceae</taxon>
        <taxon>Aureobasidium</taxon>
    </lineage>
</organism>
<sequence>MATPDYTKPILQSDSRVVKQTLLRGPLPGNPSPLSVPDHRRRPDLPIEQREIIEGNFAHQTTTRPSSSWSWNKTEQYVHHKDMLMLAYLYDYPVIEWVIDAEDARYAVEALLAREGMRRLNLSVHAENTSFSWWIRGGAAPVDDDLSILNEVEAVEDEQKEIEEVEEMEVEQEAATPEPRLASPNLSPKTDPAAREEPSDPADEQMSDLPQDDATQQPTIKPEPRRSTRVAQQKLKEDLDQQVKEESLEPNPRTLPPKRTVTRPKGSKSTKTVKFIQQQDQRPRRRSTRVSAKRSFADEPGPHLQRRATRYICRMTKLDIPNRSVTNMICDS</sequence>
<dbReference type="EMBL" id="CAIJEO010000005">
    <property type="protein sequence ID" value="CAD0092459.1"/>
    <property type="molecule type" value="Genomic_DNA"/>
</dbReference>
<dbReference type="OrthoDB" id="3912169at2759"/>
<feature type="compositionally biased region" description="Basic and acidic residues" evidence="1">
    <location>
        <begin position="234"/>
        <end position="247"/>
    </location>
</feature>
<name>A0A9N8PF79_9PEZI</name>
<accession>A0A9N8PF79</accession>
<dbReference type="AlphaFoldDB" id="A0A9N8PF79"/>
<comment type="caution">
    <text evidence="2">The sequence shown here is derived from an EMBL/GenBank/DDBJ whole genome shotgun (WGS) entry which is preliminary data.</text>
</comment>
<protein>
    <submittedName>
        <fullName evidence="2">Uncharacterized protein</fullName>
    </submittedName>
</protein>
<feature type="compositionally biased region" description="Basic residues" evidence="1">
    <location>
        <begin position="283"/>
        <end position="292"/>
    </location>
</feature>
<evidence type="ECO:0000313" key="3">
    <source>
        <dbReference type="Proteomes" id="UP000714618"/>
    </source>
</evidence>
<proteinExistence type="predicted"/>
<dbReference type="Proteomes" id="UP000714618">
    <property type="component" value="Unassembled WGS sequence"/>
</dbReference>
<evidence type="ECO:0000256" key="1">
    <source>
        <dbReference type="SAM" id="MobiDB-lite"/>
    </source>
</evidence>
<feature type="region of interest" description="Disordered" evidence="1">
    <location>
        <begin position="157"/>
        <end position="301"/>
    </location>
</feature>